<dbReference type="PATRIC" id="fig|1229276.3.peg.1159"/>
<dbReference type="OrthoDB" id="9803256at2"/>
<evidence type="ECO:0000256" key="1">
    <source>
        <dbReference type="ARBA" id="ARBA00023015"/>
    </source>
</evidence>
<name>A0A0B8T1T0_9SPHI</name>
<dbReference type="GO" id="GO:0003700">
    <property type="term" value="F:DNA-binding transcription factor activity"/>
    <property type="evidence" value="ECO:0007669"/>
    <property type="project" value="TreeGrafter"/>
</dbReference>
<dbReference type="PANTHER" id="PTHR30146:SF109">
    <property type="entry name" value="HTH-TYPE TRANSCRIPTIONAL REGULATOR GALS"/>
    <property type="match status" value="1"/>
</dbReference>
<dbReference type="CDD" id="cd01392">
    <property type="entry name" value="HTH_LacI"/>
    <property type="match status" value="1"/>
</dbReference>
<dbReference type="CDD" id="cd06267">
    <property type="entry name" value="PBP1_LacI_sugar_binding-like"/>
    <property type="match status" value="1"/>
</dbReference>
<dbReference type="InterPro" id="IPR001761">
    <property type="entry name" value="Peripla_BP/Lac1_sug-bd_dom"/>
</dbReference>
<dbReference type="RefSeq" id="WP_037496418.1">
    <property type="nucleotide sequence ID" value="NZ_JJMU01000019.1"/>
</dbReference>
<sequence length="339" mass="37885">MKRITIKDLSKYLALSTSTISRAFVDDKHIHPDTKRTVLEAAQKLGYRPNPMALSLKYGKSKNIGFVVPEMTTPFSSTVLRGVQNILYPLGYRVIIMQSEEDPEIERKNLLLLEEFNVDGIIINLCHETYNQANYQHVMQRGIPMVFFDRIPPNALDVSKVLVNDAIKASLMVEHLISIGRKRIVHLRGPASIRNAEERVSGYRRILTKYGLFDPALLVEPKGMLFQHGRDAAKELVEKGIAFDSIFAFTDTLAIGAMNYLLEKGYRIPEQVALASFSGTEMATIVHPPLSNVQQPLVEMGETAATLVMEKIKDPDVASKSVTLDAKLIYRASTLGMPV</sequence>
<dbReference type="InterPro" id="IPR000843">
    <property type="entry name" value="HTH_LacI"/>
</dbReference>
<evidence type="ECO:0000256" key="3">
    <source>
        <dbReference type="ARBA" id="ARBA00023163"/>
    </source>
</evidence>
<comment type="caution">
    <text evidence="5">The sequence shown here is derived from an EMBL/GenBank/DDBJ whole genome shotgun (WGS) entry which is preliminary data.</text>
</comment>
<dbReference type="Gene3D" id="1.10.260.40">
    <property type="entry name" value="lambda repressor-like DNA-binding domains"/>
    <property type="match status" value="1"/>
</dbReference>
<keyword evidence="6" id="KW-1185">Reference proteome</keyword>
<dbReference type="EMBL" id="JJMU01000019">
    <property type="protein sequence ID" value="KGE15122.1"/>
    <property type="molecule type" value="Genomic_DNA"/>
</dbReference>
<reference evidence="6" key="1">
    <citation type="submission" date="2014-04" db="EMBL/GenBank/DDBJ databases">
        <title>Whole-Genome optical mapping and complete genome sequence of Sphingobacterium deserti sp. nov., a new spaces isolated from desert in the west of China.</title>
        <authorList>
            <person name="Teng C."/>
            <person name="Zhou Z."/>
            <person name="Li X."/>
            <person name="Chen M."/>
            <person name="Lin M."/>
            <person name="Wang L."/>
            <person name="Su S."/>
            <person name="Zhang C."/>
            <person name="Zhang W."/>
        </authorList>
    </citation>
    <scope>NUCLEOTIDE SEQUENCE [LARGE SCALE GENOMIC DNA]</scope>
    <source>
        <strain evidence="6">ACCC05744</strain>
    </source>
</reference>
<dbReference type="Pfam" id="PF00356">
    <property type="entry name" value="LacI"/>
    <property type="match status" value="1"/>
</dbReference>
<evidence type="ECO:0000313" key="5">
    <source>
        <dbReference type="EMBL" id="KGE15122.1"/>
    </source>
</evidence>
<accession>A0A0B8T1T0</accession>
<dbReference type="Gene3D" id="3.40.50.2300">
    <property type="match status" value="2"/>
</dbReference>
<keyword evidence="3" id="KW-0804">Transcription</keyword>
<dbReference type="InterPro" id="IPR010982">
    <property type="entry name" value="Lambda_DNA-bd_dom_sf"/>
</dbReference>
<dbReference type="Proteomes" id="UP000031802">
    <property type="component" value="Unassembled WGS sequence"/>
</dbReference>
<dbReference type="eggNOG" id="COG1609">
    <property type="taxonomic scope" value="Bacteria"/>
</dbReference>
<evidence type="ECO:0000259" key="4">
    <source>
        <dbReference type="PROSITE" id="PS50932"/>
    </source>
</evidence>
<protein>
    <submittedName>
        <fullName evidence="5">Transcriptional regulator, LacI family</fullName>
    </submittedName>
</protein>
<dbReference type="SUPFAM" id="SSF53822">
    <property type="entry name" value="Periplasmic binding protein-like I"/>
    <property type="match status" value="1"/>
</dbReference>
<keyword evidence="2" id="KW-0238">DNA-binding</keyword>
<dbReference type="STRING" id="1229276.DI53_1120"/>
<reference evidence="5 6" key="2">
    <citation type="journal article" date="2015" name="PLoS ONE">
        <title>Whole-Genome Optical Mapping and Finished Genome Sequence of Sphingobacterium deserti sp. nov., a New Species Isolated from the Western Desert of China.</title>
        <authorList>
            <person name="Teng C."/>
            <person name="Zhou Z."/>
            <person name="Molnar I."/>
            <person name="Li X."/>
            <person name="Tang R."/>
            <person name="Chen M."/>
            <person name="Wang L."/>
            <person name="Su S."/>
            <person name="Zhang W."/>
            <person name="Lin M."/>
        </authorList>
    </citation>
    <scope>NUCLEOTIDE SEQUENCE [LARGE SCALE GENOMIC DNA]</scope>
    <source>
        <strain evidence="6">ACCC05744</strain>
    </source>
</reference>
<dbReference type="AlphaFoldDB" id="A0A0B8T1T0"/>
<proteinExistence type="predicted"/>
<organism evidence="5 6">
    <name type="scientific">Sphingobacterium deserti</name>
    <dbReference type="NCBI Taxonomy" id="1229276"/>
    <lineage>
        <taxon>Bacteria</taxon>
        <taxon>Pseudomonadati</taxon>
        <taxon>Bacteroidota</taxon>
        <taxon>Sphingobacteriia</taxon>
        <taxon>Sphingobacteriales</taxon>
        <taxon>Sphingobacteriaceae</taxon>
        <taxon>Sphingobacterium</taxon>
    </lineage>
</organism>
<gene>
    <name evidence="5" type="ORF">DI53_1120</name>
</gene>
<evidence type="ECO:0000256" key="2">
    <source>
        <dbReference type="ARBA" id="ARBA00023125"/>
    </source>
</evidence>
<dbReference type="Pfam" id="PF00532">
    <property type="entry name" value="Peripla_BP_1"/>
    <property type="match status" value="1"/>
</dbReference>
<keyword evidence="1" id="KW-0805">Transcription regulation</keyword>
<evidence type="ECO:0000313" key="6">
    <source>
        <dbReference type="Proteomes" id="UP000031802"/>
    </source>
</evidence>
<dbReference type="PANTHER" id="PTHR30146">
    <property type="entry name" value="LACI-RELATED TRANSCRIPTIONAL REPRESSOR"/>
    <property type="match status" value="1"/>
</dbReference>
<dbReference type="GO" id="GO:0000976">
    <property type="term" value="F:transcription cis-regulatory region binding"/>
    <property type="evidence" value="ECO:0007669"/>
    <property type="project" value="TreeGrafter"/>
</dbReference>
<feature type="domain" description="HTH lacI-type" evidence="4">
    <location>
        <begin position="4"/>
        <end position="58"/>
    </location>
</feature>
<dbReference type="InterPro" id="IPR028082">
    <property type="entry name" value="Peripla_BP_I"/>
</dbReference>
<dbReference type="SUPFAM" id="SSF47413">
    <property type="entry name" value="lambda repressor-like DNA-binding domains"/>
    <property type="match status" value="1"/>
</dbReference>
<dbReference type="SMART" id="SM00354">
    <property type="entry name" value="HTH_LACI"/>
    <property type="match status" value="1"/>
</dbReference>
<dbReference type="PROSITE" id="PS50932">
    <property type="entry name" value="HTH_LACI_2"/>
    <property type="match status" value="1"/>
</dbReference>